<evidence type="ECO:0000313" key="2">
    <source>
        <dbReference type="EMBL" id="MBB3890817.1"/>
    </source>
</evidence>
<dbReference type="NCBIfam" id="NF047636">
    <property type="entry name" value="CC_3452_fam"/>
    <property type="match status" value="1"/>
</dbReference>
<dbReference type="InterPro" id="IPR058067">
    <property type="entry name" value="CC_3452-like"/>
</dbReference>
<dbReference type="InterPro" id="IPR058513">
    <property type="entry name" value="DUF8200"/>
</dbReference>
<proteinExistence type="predicted"/>
<dbReference type="RefSeq" id="WP_183771234.1">
    <property type="nucleotide sequence ID" value="NZ_JACIDK010000002.1"/>
</dbReference>
<dbReference type="AlphaFoldDB" id="A0A840A0D0"/>
<comment type="caution">
    <text evidence="2">The sequence shown here is derived from an EMBL/GenBank/DDBJ whole genome shotgun (WGS) entry which is preliminary data.</text>
</comment>
<feature type="signal peptide" evidence="1">
    <location>
        <begin position="1"/>
        <end position="22"/>
    </location>
</feature>
<feature type="chain" id="PRO_5032745734" evidence="1">
    <location>
        <begin position="23"/>
        <end position="113"/>
    </location>
</feature>
<dbReference type="Proteomes" id="UP000530564">
    <property type="component" value="Unassembled WGS sequence"/>
</dbReference>
<protein>
    <submittedName>
        <fullName evidence="2">Uncharacterized protein</fullName>
    </submittedName>
</protein>
<gene>
    <name evidence="2" type="ORF">GGQ61_001534</name>
</gene>
<sequence>MKLRTLAAACAAMMSVSFAAGAALADDPITAKLQTPVAEKTKFIAGGAVFTCEGDTCLAAAPSSRTYGAATCKEVAKNVGAVASFGGARKQLEAAKLEQCNTAALPAQQVANR</sequence>
<dbReference type="Pfam" id="PF26624">
    <property type="entry name" value="DUF8200"/>
    <property type="match status" value="1"/>
</dbReference>
<keyword evidence="3" id="KW-1185">Reference proteome</keyword>
<evidence type="ECO:0000256" key="1">
    <source>
        <dbReference type="SAM" id="SignalP"/>
    </source>
</evidence>
<reference evidence="2 3" key="1">
    <citation type="submission" date="2020-08" db="EMBL/GenBank/DDBJ databases">
        <title>Genomic Encyclopedia of Type Strains, Phase IV (KMG-IV): sequencing the most valuable type-strain genomes for metagenomic binning, comparative biology and taxonomic classification.</title>
        <authorList>
            <person name="Goeker M."/>
        </authorList>
    </citation>
    <scope>NUCLEOTIDE SEQUENCE [LARGE SCALE GENOMIC DNA]</scope>
    <source>
        <strain evidence="2 3">DSM 21793</strain>
    </source>
</reference>
<keyword evidence="1" id="KW-0732">Signal</keyword>
<name>A0A840A0D0_9CAUL</name>
<evidence type="ECO:0000313" key="3">
    <source>
        <dbReference type="Proteomes" id="UP000530564"/>
    </source>
</evidence>
<dbReference type="EMBL" id="JACIDK010000002">
    <property type="protein sequence ID" value="MBB3890817.1"/>
    <property type="molecule type" value="Genomic_DNA"/>
</dbReference>
<accession>A0A840A0D0</accession>
<organism evidence="2 3">
    <name type="scientific">Phenylobacterium haematophilum</name>
    <dbReference type="NCBI Taxonomy" id="98513"/>
    <lineage>
        <taxon>Bacteria</taxon>
        <taxon>Pseudomonadati</taxon>
        <taxon>Pseudomonadota</taxon>
        <taxon>Alphaproteobacteria</taxon>
        <taxon>Caulobacterales</taxon>
        <taxon>Caulobacteraceae</taxon>
        <taxon>Phenylobacterium</taxon>
    </lineage>
</organism>